<comment type="caution">
    <text evidence="1">The sequence shown here is derived from an EMBL/GenBank/DDBJ whole genome shotgun (WGS) entry which is preliminary data.</text>
</comment>
<gene>
    <name evidence="1" type="ORF">SNE40_021879</name>
</gene>
<dbReference type="Proteomes" id="UP001347796">
    <property type="component" value="Unassembled WGS sequence"/>
</dbReference>
<reference evidence="1 2" key="1">
    <citation type="submission" date="2024-01" db="EMBL/GenBank/DDBJ databases">
        <title>The genome of the rayed Mediterranean limpet Patella caerulea (Linnaeus, 1758).</title>
        <authorList>
            <person name="Anh-Thu Weber A."/>
            <person name="Halstead-Nussloch G."/>
        </authorList>
    </citation>
    <scope>NUCLEOTIDE SEQUENCE [LARGE SCALE GENOMIC DNA]</scope>
    <source>
        <strain evidence="1">AATW-2023a</strain>
        <tissue evidence="1">Whole specimen</tissue>
    </source>
</reference>
<dbReference type="PANTHER" id="PTHR46880:SF9">
    <property type="entry name" value="ZINC FINGER PROTEIN 862"/>
    <property type="match status" value="1"/>
</dbReference>
<dbReference type="SUPFAM" id="SSF53098">
    <property type="entry name" value="Ribonuclease H-like"/>
    <property type="match status" value="1"/>
</dbReference>
<name>A0AAN8G0Z6_PATCE</name>
<protein>
    <submittedName>
        <fullName evidence="1">Uncharacterized protein</fullName>
    </submittedName>
</protein>
<dbReference type="AlphaFoldDB" id="A0AAN8G0Z6"/>
<proteinExistence type="predicted"/>
<accession>A0AAN8G0Z6</accession>
<evidence type="ECO:0000313" key="2">
    <source>
        <dbReference type="Proteomes" id="UP001347796"/>
    </source>
</evidence>
<organism evidence="1 2">
    <name type="scientific">Patella caerulea</name>
    <name type="common">Rayed Mediterranean limpet</name>
    <dbReference type="NCBI Taxonomy" id="87958"/>
    <lineage>
        <taxon>Eukaryota</taxon>
        <taxon>Metazoa</taxon>
        <taxon>Spiralia</taxon>
        <taxon>Lophotrochozoa</taxon>
        <taxon>Mollusca</taxon>
        <taxon>Gastropoda</taxon>
        <taxon>Patellogastropoda</taxon>
        <taxon>Patelloidea</taxon>
        <taxon>Patellidae</taxon>
        <taxon>Patella</taxon>
    </lineage>
</organism>
<dbReference type="PANTHER" id="PTHR46880">
    <property type="entry name" value="RAS-ASSOCIATING DOMAIN-CONTAINING PROTEIN"/>
    <property type="match status" value="1"/>
</dbReference>
<dbReference type="EMBL" id="JAZGQO010000018">
    <property type="protein sequence ID" value="KAK6167962.1"/>
    <property type="molecule type" value="Genomic_DNA"/>
</dbReference>
<sequence>MRNFSRCFIDGLTGKALKADTIRKHMVCEPHLRSKTHDINSWNKHQKSKTNFMSKFFETSEKSERERVAKLFELAYALASEEIAFSKFETFANLEKRHGVTLGNIYINQIKCQQFTNIIGEDLKQQLIFEIDQCEYFTVLMDGSTDVSAIEKEVIYTLFINKKGERQTKFFRLKNATAVGIRDCLMEALQEMRVTDLDKKLIGFMADGASVNLGTRRGVAALLKEEFDWLIVIHCLNHRLELAAKDSFNDTHFLDIISMLNSLHSMYQHSPRKIRELKELGEIMNETVTKPEKAMGTRWLQHKRSACQSLIQSYPVIINHMENMIEDTSSNIKKEDKQKYKGYLTKLKSLNFVLYLLYFAKILTPLAKLSLAVQGDSIDLLYALSCLETFYSVLQEDNIDDASELGYLVQDVNGDNLLFKGVELYKGATSVHSFLTHIQTIKTKIESCVKNRFADLESNEVFKVLSLINTSMWPTTKSELDKFGNIEIQTFISHFRTILEKKQCRD</sequence>
<evidence type="ECO:0000313" key="1">
    <source>
        <dbReference type="EMBL" id="KAK6167962.1"/>
    </source>
</evidence>
<keyword evidence="2" id="KW-1185">Reference proteome</keyword>
<dbReference type="InterPro" id="IPR012337">
    <property type="entry name" value="RNaseH-like_sf"/>
</dbReference>